<dbReference type="PANTHER" id="PTHR15459">
    <property type="entry name" value="POLYAMINE-MODULATED FACTOR 1"/>
    <property type="match status" value="1"/>
</dbReference>
<dbReference type="AlphaFoldDB" id="G3J7Y3"/>
<keyword evidence="5" id="KW-0498">Mitosis</keyword>
<proteinExistence type="predicted"/>
<dbReference type="KEGG" id="cmt:CCM_01854"/>
<keyword evidence="3" id="KW-0158">Chromosome</keyword>
<evidence type="ECO:0000256" key="1">
    <source>
        <dbReference type="ARBA" id="ARBA00004123"/>
    </source>
</evidence>
<feature type="compositionally biased region" description="Low complexity" evidence="11">
    <location>
        <begin position="1"/>
        <end position="18"/>
    </location>
</feature>
<dbReference type="InterPro" id="IPR007128">
    <property type="entry name" value="PMF1/Nnf1"/>
</dbReference>
<dbReference type="HOGENOM" id="CLU_064565_1_1_1"/>
<evidence type="ECO:0000256" key="7">
    <source>
        <dbReference type="ARBA" id="ARBA00023242"/>
    </source>
</evidence>
<evidence type="ECO:0000256" key="5">
    <source>
        <dbReference type="ARBA" id="ARBA00022776"/>
    </source>
</evidence>
<evidence type="ECO:0000256" key="3">
    <source>
        <dbReference type="ARBA" id="ARBA00022454"/>
    </source>
</evidence>
<keyword evidence="4" id="KW-0132">Cell division</keyword>
<dbReference type="GO" id="GO:0005634">
    <property type="term" value="C:nucleus"/>
    <property type="evidence" value="ECO:0007669"/>
    <property type="project" value="UniProtKB-SubCell"/>
</dbReference>
<dbReference type="VEuPathDB" id="FungiDB:CCM_01854"/>
<dbReference type="FunCoup" id="G3J7Y3">
    <property type="interactions" value="24"/>
</dbReference>
<evidence type="ECO:0000256" key="9">
    <source>
        <dbReference type="ARBA" id="ARBA00023328"/>
    </source>
</evidence>
<keyword evidence="7" id="KW-0539">Nucleus</keyword>
<organism evidence="12 13">
    <name type="scientific">Cordyceps militaris (strain CM01)</name>
    <name type="common">Caterpillar fungus</name>
    <dbReference type="NCBI Taxonomy" id="983644"/>
    <lineage>
        <taxon>Eukaryota</taxon>
        <taxon>Fungi</taxon>
        <taxon>Dikarya</taxon>
        <taxon>Ascomycota</taxon>
        <taxon>Pezizomycotina</taxon>
        <taxon>Sordariomycetes</taxon>
        <taxon>Hypocreomycetidae</taxon>
        <taxon>Hypocreales</taxon>
        <taxon>Cordycipitaceae</taxon>
        <taxon>Cordyceps</taxon>
    </lineage>
</organism>
<dbReference type="STRING" id="983644.G3J7Y3"/>
<dbReference type="PANTHER" id="PTHR15459:SF3">
    <property type="entry name" value="POLYAMINE-MODULATED FACTOR 1"/>
    <property type="match status" value="1"/>
</dbReference>
<protein>
    <submittedName>
        <fullName evidence="12">Nnf1</fullName>
    </submittedName>
</protein>
<dbReference type="GeneID" id="18163883"/>
<dbReference type="EMBL" id="JH126399">
    <property type="protein sequence ID" value="EGX97194.1"/>
    <property type="molecule type" value="Genomic_DNA"/>
</dbReference>
<evidence type="ECO:0000313" key="12">
    <source>
        <dbReference type="EMBL" id="EGX97194.1"/>
    </source>
</evidence>
<reference evidence="12 13" key="1">
    <citation type="journal article" date="2011" name="Genome Biol.">
        <title>Genome sequence of the insect pathogenic fungus Cordyceps militaris, a valued traditional Chinese medicine.</title>
        <authorList>
            <person name="Zheng P."/>
            <person name="Xia Y."/>
            <person name="Xiao G."/>
            <person name="Xiong C."/>
            <person name="Hu X."/>
            <person name="Zhang S."/>
            <person name="Zheng H."/>
            <person name="Huang Y."/>
            <person name="Zhou Y."/>
            <person name="Wang S."/>
            <person name="Zhao G.P."/>
            <person name="Liu X."/>
            <person name="St Leger R.J."/>
            <person name="Wang C."/>
        </authorList>
    </citation>
    <scope>NUCLEOTIDE SEQUENCE [LARGE SCALE GENOMIC DNA]</scope>
    <source>
        <strain evidence="12 13">CM01</strain>
    </source>
</reference>
<dbReference type="Proteomes" id="UP000001610">
    <property type="component" value="Unassembled WGS sequence"/>
</dbReference>
<keyword evidence="9" id="KW-0137">Centromere</keyword>
<evidence type="ECO:0000256" key="8">
    <source>
        <dbReference type="ARBA" id="ARBA00023306"/>
    </source>
</evidence>
<evidence type="ECO:0000256" key="6">
    <source>
        <dbReference type="ARBA" id="ARBA00022838"/>
    </source>
</evidence>
<dbReference type="Pfam" id="PF03980">
    <property type="entry name" value="Nnf1"/>
    <property type="match status" value="1"/>
</dbReference>
<dbReference type="eggNOG" id="ENOG502S9JT">
    <property type="taxonomic scope" value="Eukaryota"/>
</dbReference>
<dbReference type="GO" id="GO:0000444">
    <property type="term" value="C:MIS12/MIND type complex"/>
    <property type="evidence" value="ECO:0007669"/>
    <property type="project" value="InterPro"/>
</dbReference>
<evidence type="ECO:0000256" key="4">
    <source>
        <dbReference type="ARBA" id="ARBA00022618"/>
    </source>
</evidence>
<evidence type="ECO:0000313" key="13">
    <source>
        <dbReference type="Proteomes" id="UP000001610"/>
    </source>
</evidence>
<feature type="region of interest" description="Disordered" evidence="11">
    <location>
        <begin position="1"/>
        <end position="25"/>
    </location>
</feature>
<keyword evidence="10" id="KW-0175">Coiled coil</keyword>
<dbReference type="OrthoDB" id="18453at2759"/>
<keyword evidence="8" id="KW-0131">Cell cycle</keyword>
<dbReference type="OMA" id="IHLAHLM"/>
<keyword evidence="13" id="KW-1185">Reference proteome</keyword>
<sequence>MAEQQPPTTETAAAATTESGEQDKVSPGVRAARLQAIYAQALGGTLKKLSWANFAGCYPTVARRAEGVLRRVQEQMASQLQMRCENEFAKILENRQVVGKLNELEALVSDAQGAREEAQAAGATEPPTPPHTRPPRSILAAHLHPSLARHRAQLHAQLQATQSQNRLLEGQVREQRAEVEALLARLEDAAADVRAANEALAAAVGALVEETRLDAEHV</sequence>
<gene>
    <name evidence="12" type="ORF">CCM_01854</name>
</gene>
<feature type="region of interest" description="Disordered" evidence="11">
    <location>
        <begin position="112"/>
        <end position="137"/>
    </location>
</feature>
<accession>G3J7Y3</accession>
<keyword evidence="6" id="KW-0995">Kinetochore</keyword>
<evidence type="ECO:0000256" key="11">
    <source>
        <dbReference type="SAM" id="MobiDB-lite"/>
    </source>
</evidence>
<dbReference type="GO" id="GO:0051301">
    <property type="term" value="P:cell division"/>
    <property type="evidence" value="ECO:0007669"/>
    <property type="project" value="UniProtKB-KW"/>
</dbReference>
<evidence type="ECO:0000256" key="2">
    <source>
        <dbReference type="ARBA" id="ARBA00004629"/>
    </source>
</evidence>
<feature type="coiled-coil region" evidence="10">
    <location>
        <begin position="151"/>
        <end position="203"/>
    </location>
</feature>
<name>G3J7Y3_CORMM</name>
<comment type="subcellular location">
    <subcellularLocation>
        <location evidence="2">Chromosome</location>
        <location evidence="2">Centromere</location>
        <location evidence="2">Kinetochore</location>
    </subcellularLocation>
    <subcellularLocation>
        <location evidence="1">Nucleus</location>
    </subcellularLocation>
</comment>
<dbReference type="InParanoid" id="G3J7Y3"/>
<dbReference type="GO" id="GO:0007059">
    <property type="term" value="P:chromosome segregation"/>
    <property type="evidence" value="ECO:0007669"/>
    <property type="project" value="TreeGrafter"/>
</dbReference>
<evidence type="ECO:0000256" key="10">
    <source>
        <dbReference type="SAM" id="Coils"/>
    </source>
</evidence>
<dbReference type="RefSeq" id="XP_006667071.1">
    <property type="nucleotide sequence ID" value="XM_006667008.1"/>
</dbReference>